<sequence>MKPLAILGGTFDPVHIGHLCVAWEASELLDAEVRLMPAGVPPHRTPPVASAEQRVALLRAALAGQDRLQLDPRELGRDGPSYSVDTLEALRAEQGDRPLVLLMGADAFASLPSWHRWSRLFELAHLGVFTRPGFKAAWPADLDAAITGRLVDPAGDWYVREAGSVLQLEVTPLEISATRIRRLLAEGRVPRYLLPEGVFDVPGWLEVYRRSPG</sequence>
<dbReference type="PANTHER" id="PTHR39321">
    <property type="entry name" value="NICOTINATE-NUCLEOTIDE ADENYLYLTRANSFERASE-RELATED"/>
    <property type="match status" value="1"/>
</dbReference>
<evidence type="ECO:0000256" key="10">
    <source>
        <dbReference type="ARBA" id="ARBA00048721"/>
    </source>
</evidence>
<dbReference type="InterPro" id="IPR005248">
    <property type="entry name" value="NadD/NMNAT"/>
</dbReference>
<keyword evidence="5 11" id="KW-0808">Transferase</keyword>
<evidence type="ECO:0000256" key="6">
    <source>
        <dbReference type="ARBA" id="ARBA00022695"/>
    </source>
</evidence>
<feature type="domain" description="Cytidyltransferase-like" evidence="12">
    <location>
        <begin position="6"/>
        <end position="182"/>
    </location>
</feature>
<dbReference type="PANTHER" id="PTHR39321:SF3">
    <property type="entry name" value="PHOSPHOPANTETHEINE ADENYLYLTRANSFERASE"/>
    <property type="match status" value="1"/>
</dbReference>
<dbReference type="Proteomes" id="UP000077255">
    <property type="component" value="Chromosome"/>
</dbReference>
<evidence type="ECO:0000313" key="14">
    <source>
        <dbReference type="Proteomes" id="UP000077255"/>
    </source>
</evidence>
<evidence type="ECO:0000256" key="9">
    <source>
        <dbReference type="ARBA" id="ARBA00023027"/>
    </source>
</evidence>
<comment type="function">
    <text evidence="1 11">Catalyzes the reversible adenylation of nicotinate mononucleotide (NaMN) to nicotinic acid adenine dinucleotide (NaAD).</text>
</comment>
<protein>
    <recommendedName>
        <fullName evidence="11">Probable nicotinate-nucleotide adenylyltransferase</fullName>
        <ecNumber evidence="11">2.7.7.18</ecNumber>
    </recommendedName>
    <alternativeName>
        <fullName evidence="11">Deamido-NAD(+) diphosphorylase</fullName>
    </alternativeName>
    <alternativeName>
        <fullName evidence="11">Deamido-NAD(+) pyrophosphorylase</fullName>
    </alternativeName>
    <alternativeName>
        <fullName evidence="11">Nicotinate mononucleotide adenylyltransferase</fullName>
        <shortName evidence="11">NaMN adenylyltransferase</shortName>
    </alternativeName>
</protein>
<evidence type="ECO:0000256" key="2">
    <source>
        <dbReference type="ARBA" id="ARBA00005019"/>
    </source>
</evidence>
<comment type="pathway">
    <text evidence="2 11">Cofactor biosynthesis; NAD(+) biosynthesis; deamido-NAD(+) from nicotinate D-ribonucleotide: step 1/1.</text>
</comment>
<evidence type="ECO:0000256" key="3">
    <source>
        <dbReference type="ARBA" id="ARBA00009014"/>
    </source>
</evidence>
<dbReference type="EC" id="2.7.7.18" evidence="11"/>
<evidence type="ECO:0000256" key="7">
    <source>
        <dbReference type="ARBA" id="ARBA00022741"/>
    </source>
</evidence>
<dbReference type="CDD" id="cd02165">
    <property type="entry name" value="NMNAT"/>
    <property type="match status" value="1"/>
</dbReference>
<dbReference type="EMBL" id="CP014841">
    <property type="protein sequence ID" value="AND69162.1"/>
    <property type="molecule type" value="Genomic_DNA"/>
</dbReference>
<dbReference type="STRING" id="445710.ATSB10_17080"/>
<dbReference type="Gene3D" id="3.40.50.620">
    <property type="entry name" value="HUPs"/>
    <property type="match status" value="1"/>
</dbReference>
<evidence type="ECO:0000256" key="1">
    <source>
        <dbReference type="ARBA" id="ARBA00002324"/>
    </source>
</evidence>
<keyword evidence="6 11" id="KW-0548">Nucleotidyltransferase</keyword>
<comment type="similarity">
    <text evidence="3 11">Belongs to the NadD family.</text>
</comment>
<dbReference type="GO" id="GO:0009435">
    <property type="term" value="P:NAD+ biosynthetic process"/>
    <property type="evidence" value="ECO:0007669"/>
    <property type="project" value="UniProtKB-UniRule"/>
</dbReference>
<dbReference type="GO" id="GO:0004515">
    <property type="term" value="F:nicotinate-nucleotide adenylyltransferase activity"/>
    <property type="evidence" value="ECO:0007669"/>
    <property type="project" value="UniProtKB-UniRule"/>
</dbReference>
<proteinExistence type="inferred from homology"/>
<keyword evidence="14" id="KW-1185">Reference proteome</keyword>
<evidence type="ECO:0000313" key="13">
    <source>
        <dbReference type="EMBL" id="AND69162.1"/>
    </source>
</evidence>
<accession>A0A160N1S6</accession>
<dbReference type="Pfam" id="PF01467">
    <property type="entry name" value="CTP_transf_like"/>
    <property type="match status" value="1"/>
</dbReference>
<dbReference type="InterPro" id="IPR004821">
    <property type="entry name" value="Cyt_trans-like"/>
</dbReference>
<dbReference type="NCBIfam" id="NF000839">
    <property type="entry name" value="PRK00071.1-1"/>
    <property type="match status" value="1"/>
</dbReference>
<dbReference type="OrthoDB" id="5295945at2"/>
<evidence type="ECO:0000259" key="12">
    <source>
        <dbReference type="Pfam" id="PF01467"/>
    </source>
</evidence>
<keyword evidence="8 11" id="KW-0067">ATP-binding</keyword>
<dbReference type="AlphaFoldDB" id="A0A160N1S6"/>
<dbReference type="GO" id="GO:0005524">
    <property type="term" value="F:ATP binding"/>
    <property type="evidence" value="ECO:0007669"/>
    <property type="project" value="UniProtKB-KW"/>
</dbReference>
<evidence type="ECO:0000256" key="5">
    <source>
        <dbReference type="ARBA" id="ARBA00022679"/>
    </source>
</evidence>
<dbReference type="NCBIfam" id="TIGR00125">
    <property type="entry name" value="cyt_tran_rel"/>
    <property type="match status" value="1"/>
</dbReference>
<keyword evidence="7 11" id="KW-0547">Nucleotide-binding</keyword>
<dbReference type="InterPro" id="IPR014729">
    <property type="entry name" value="Rossmann-like_a/b/a_fold"/>
</dbReference>
<keyword evidence="4 11" id="KW-0662">Pyridine nucleotide biosynthesis</keyword>
<evidence type="ECO:0000256" key="11">
    <source>
        <dbReference type="HAMAP-Rule" id="MF_00244"/>
    </source>
</evidence>
<comment type="catalytic activity">
    <reaction evidence="10 11">
        <text>nicotinate beta-D-ribonucleotide + ATP + H(+) = deamido-NAD(+) + diphosphate</text>
        <dbReference type="Rhea" id="RHEA:22860"/>
        <dbReference type="ChEBI" id="CHEBI:15378"/>
        <dbReference type="ChEBI" id="CHEBI:30616"/>
        <dbReference type="ChEBI" id="CHEBI:33019"/>
        <dbReference type="ChEBI" id="CHEBI:57502"/>
        <dbReference type="ChEBI" id="CHEBI:58437"/>
        <dbReference type="EC" id="2.7.7.18"/>
    </reaction>
</comment>
<dbReference type="UniPathway" id="UPA00253">
    <property type="reaction ID" value="UER00332"/>
</dbReference>
<dbReference type="KEGG" id="dtx:ATSB10_17080"/>
<name>A0A160N1S6_9GAMM</name>
<reference evidence="13 14" key="1">
    <citation type="submission" date="2016-02" db="EMBL/GenBank/DDBJ databases">
        <title>Complete genome sequencing and analysis of ATSB10, Dyella thiooxydans isolated from rhizosphere soil of sunflower (Helianthus annuus L.).</title>
        <authorList>
            <person name="Lee Y."/>
            <person name="Hwangbo K."/>
            <person name="Chung H."/>
            <person name="Yoo J."/>
            <person name="Kim K.Y."/>
            <person name="Sa T.M."/>
            <person name="Um Y."/>
            <person name="Madhaiyan M."/>
        </authorList>
    </citation>
    <scope>NUCLEOTIDE SEQUENCE [LARGE SCALE GENOMIC DNA]</scope>
    <source>
        <strain evidence="13 14">ATSB10</strain>
    </source>
</reference>
<dbReference type="PATRIC" id="fig|445710.3.peg.1703"/>
<dbReference type="SUPFAM" id="SSF52374">
    <property type="entry name" value="Nucleotidylyl transferase"/>
    <property type="match status" value="1"/>
</dbReference>
<evidence type="ECO:0000256" key="8">
    <source>
        <dbReference type="ARBA" id="ARBA00022840"/>
    </source>
</evidence>
<gene>
    <name evidence="11" type="primary">nadD</name>
    <name evidence="13" type="ORF">ATSB10_17080</name>
</gene>
<dbReference type="RefSeq" id="WP_063672013.1">
    <property type="nucleotide sequence ID" value="NZ_CP014841.1"/>
</dbReference>
<dbReference type="HAMAP" id="MF_00244">
    <property type="entry name" value="NaMN_adenylyltr"/>
    <property type="match status" value="1"/>
</dbReference>
<keyword evidence="9 11" id="KW-0520">NAD</keyword>
<organism evidence="13 14">
    <name type="scientific">Dyella thiooxydans</name>
    <dbReference type="NCBI Taxonomy" id="445710"/>
    <lineage>
        <taxon>Bacteria</taxon>
        <taxon>Pseudomonadati</taxon>
        <taxon>Pseudomonadota</taxon>
        <taxon>Gammaproteobacteria</taxon>
        <taxon>Lysobacterales</taxon>
        <taxon>Rhodanobacteraceae</taxon>
        <taxon>Dyella</taxon>
    </lineage>
</organism>
<dbReference type="NCBIfam" id="TIGR00482">
    <property type="entry name" value="nicotinate (nicotinamide) nucleotide adenylyltransferase"/>
    <property type="match status" value="1"/>
</dbReference>
<evidence type="ECO:0000256" key="4">
    <source>
        <dbReference type="ARBA" id="ARBA00022642"/>
    </source>
</evidence>